<feature type="compositionally biased region" description="Polar residues" evidence="1">
    <location>
        <begin position="39"/>
        <end position="54"/>
    </location>
</feature>
<name>A0A7R8VH99_TIMDO</name>
<dbReference type="EMBL" id="OA565789">
    <property type="protein sequence ID" value="CAD7197704.1"/>
    <property type="molecule type" value="Genomic_DNA"/>
</dbReference>
<sequence>MRTGSGWTVTVAGTTTFPQDHHDVEMRLSFPACSRRHTASQSDSGVGEDTNNNGGHHGESQSHFLPPAQMNNTQHWSLTVKNQTGGFDKKQGEEKNGKKLYQCLPDLTLHTDQRPDTGLPVTSVVDEETLKVRAQRRLSLASWPKVHKIVQNKVIIRKASGNVSQEVRSVSHLLEDESGHLVLKSGLTITGSAITPEKKPRVPTMSERDVTRMHTTKGCSSCVGIVKGEVTLGPTVNQIGLTFSVMWSQHGRKTIELTYHLCLHLAVLQGSHTNTSPQQPGLRSTETRNIFSDVTPQGCPAPEKKIRDDQHAQIGSGYDFPQALKGEALLEFLNGESQLWTVHRLPVPLVAPVSKPRPHPFSELRHSSEARMRVSAVLNRYQWLRRPLLPPHHPLLCESQLRCESVAPCDWTGWGDSSLLLAKAVSRATLESQKWLRYLISQEKLDDSIEEDPSLEVESLCIASELPPKRVRKFKKIPGELTEDVLACFDPWRFPELKQGLPANAFNKICDFLPNIDRGKLTEELKSFVQDWTQMSSTLKEEYSKDMDSENHQRDMLLLLAEYGEGIVKRNSIGGMGQRRERWPTTLFMSRTRECLDELAKERSIYFQQLQELHNTLSDITTECCDSDTFLDVTGTPSSVNLRMGKTDLITSPAKVVQFRHDSEDTTMPREDQMEILRAIQELTQSLPDTAILNTDEASTLRVALALKAKAGELPPGRDKHQANFLLTLAADYPDLPEQIQQTLIHRINIVNIALTKGWQTAIAAAGGDQEAAIYLPNFVPPPPIPRTAFTFQPVRESIGGFGSAPRRRGRGRRTREDE</sequence>
<feature type="region of interest" description="Disordered" evidence="1">
    <location>
        <begin position="799"/>
        <end position="819"/>
    </location>
</feature>
<gene>
    <name evidence="2" type="ORF">TDIB3V08_LOCUS4006</name>
</gene>
<proteinExistence type="predicted"/>
<accession>A0A7R8VH99</accession>
<evidence type="ECO:0000256" key="1">
    <source>
        <dbReference type="SAM" id="MobiDB-lite"/>
    </source>
</evidence>
<feature type="region of interest" description="Disordered" evidence="1">
    <location>
        <begin position="34"/>
        <end position="67"/>
    </location>
</feature>
<protein>
    <submittedName>
        <fullName evidence="2">Uncharacterized protein</fullName>
    </submittedName>
</protein>
<feature type="compositionally biased region" description="Basic residues" evidence="1">
    <location>
        <begin position="806"/>
        <end position="819"/>
    </location>
</feature>
<organism evidence="2">
    <name type="scientific">Timema douglasi</name>
    <name type="common">Walking stick</name>
    <dbReference type="NCBI Taxonomy" id="61478"/>
    <lineage>
        <taxon>Eukaryota</taxon>
        <taxon>Metazoa</taxon>
        <taxon>Ecdysozoa</taxon>
        <taxon>Arthropoda</taxon>
        <taxon>Hexapoda</taxon>
        <taxon>Insecta</taxon>
        <taxon>Pterygota</taxon>
        <taxon>Neoptera</taxon>
        <taxon>Polyneoptera</taxon>
        <taxon>Phasmatodea</taxon>
        <taxon>Timematodea</taxon>
        <taxon>Timematoidea</taxon>
        <taxon>Timematidae</taxon>
        <taxon>Timema</taxon>
    </lineage>
</organism>
<reference evidence="2" key="1">
    <citation type="submission" date="2020-11" db="EMBL/GenBank/DDBJ databases">
        <authorList>
            <person name="Tran Van P."/>
        </authorList>
    </citation>
    <scope>NUCLEOTIDE SEQUENCE</scope>
</reference>
<evidence type="ECO:0000313" key="2">
    <source>
        <dbReference type="EMBL" id="CAD7197704.1"/>
    </source>
</evidence>
<dbReference type="AlphaFoldDB" id="A0A7R8VH99"/>